<name>A0A1H2SSE7_9RHOB</name>
<proteinExistence type="predicted"/>
<evidence type="ECO:0000313" key="3">
    <source>
        <dbReference type="Proteomes" id="UP000199441"/>
    </source>
</evidence>
<dbReference type="Proteomes" id="UP000199441">
    <property type="component" value="Unassembled WGS sequence"/>
</dbReference>
<sequence length="121" mass="13713">MSDEIEEYLDNIFSEHRVVLFMNGAVQSPSDAESMMGRDVIAALKIDFHPVDLSRDPRLLAAVQKRSGWEKVAQLFIDGQFICDSYNLTPALKSKQFDKLLKSKKVPFDEAVADQFRAMNS</sequence>
<gene>
    <name evidence="2" type="ORF">SAMN04488001_0915</name>
</gene>
<dbReference type="PROSITE" id="PS51354">
    <property type="entry name" value="GLUTAREDOXIN_2"/>
    <property type="match status" value="1"/>
</dbReference>
<dbReference type="OrthoDB" id="7854129at2"/>
<dbReference type="Pfam" id="PF00462">
    <property type="entry name" value="Glutaredoxin"/>
    <property type="match status" value="1"/>
</dbReference>
<dbReference type="Gene3D" id="3.40.30.10">
    <property type="entry name" value="Glutaredoxin"/>
    <property type="match status" value="1"/>
</dbReference>
<feature type="domain" description="Glutaredoxin" evidence="1">
    <location>
        <begin position="38"/>
        <end position="82"/>
    </location>
</feature>
<dbReference type="RefSeq" id="WP_089945043.1">
    <property type="nucleotide sequence ID" value="NZ_FNOI01000001.1"/>
</dbReference>
<dbReference type="AlphaFoldDB" id="A0A1H2SSE7"/>
<accession>A0A1H2SSE7</accession>
<dbReference type="EMBL" id="FNOI01000001">
    <property type="protein sequence ID" value="SDW34375.1"/>
    <property type="molecule type" value="Genomic_DNA"/>
</dbReference>
<dbReference type="InterPro" id="IPR002109">
    <property type="entry name" value="Glutaredoxin"/>
</dbReference>
<dbReference type="STRING" id="670155.SAMN04488001_0915"/>
<protein>
    <submittedName>
        <fullName evidence="2">Glutaredoxin</fullName>
    </submittedName>
</protein>
<evidence type="ECO:0000259" key="1">
    <source>
        <dbReference type="Pfam" id="PF00462"/>
    </source>
</evidence>
<dbReference type="SUPFAM" id="SSF52833">
    <property type="entry name" value="Thioredoxin-like"/>
    <property type="match status" value="1"/>
</dbReference>
<keyword evidence="3" id="KW-1185">Reference proteome</keyword>
<organism evidence="2 3">
    <name type="scientific">Litoreibacter albidus</name>
    <dbReference type="NCBI Taxonomy" id="670155"/>
    <lineage>
        <taxon>Bacteria</taxon>
        <taxon>Pseudomonadati</taxon>
        <taxon>Pseudomonadota</taxon>
        <taxon>Alphaproteobacteria</taxon>
        <taxon>Rhodobacterales</taxon>
        <taxon>Roseobacteraceae</taxon>
        <taxon>Litoreibacter</taxon>
    </lineage>
</organism>
<evidence type="ECO:0000313" key="2">
    <source>
        <dbReference type="EMBL" id="SDW34375.1"/>
    </source>
</evidence>
<reference evidence="3" key="1">
    <citation type="submission" date="2016-10" db="EMBL/GenBank/DDBJ databases">
        <authorList>
            <person name="Varghese N."/>
            <person name="Submissions S."/>
        </authorList>
    </citation>
    <scope>NUCLEOTIDE SEQUENCE [LARGE SCALE GENOMIC DNA]</scope>
    <source>
        <strain evidence="3">DSM 26922</strain>
    </source>
</reference>
<dbReference type="InterPro" id="IPR036249">
    <property type="entry name" value="Thioredoxin-like_sf"/>
</dbReference>